<reference evidence="4 5" key="1">
    <citation type="submission" date="2020-08" db="EMBL/GenBank/DDBJ databases">
        <title>Plant Genome Project.</title>
        <authorList>
            <person name="Zhang R.-G."/>
        </authorList>
    </citation>
    <scope>NUCLEOTIDE SEQUENCE [LARGE SCALE GENOMIC DNA]</scope>
    <source>
        <tissue evidence="4">Rhizome</tissue>
    </source>
</reference>
<evidence type="ECO:0000256" key="1">
    <source>
        <dbReference type="SAM" id="MobiDB-lite"/>
    </source>
</evidence>
<feature type="region of interest" description="Disordered" evidence="1">
    <location>
        <begin position="30"/>
        <end position="74"/>
    </location>
</feature>
<feature type="signal peptide" evidence="2">
    <location>
        <begin position="1"/>
        <end position="26"/>
    </location>
</feature>
<name>A0A8J5G258_ZINOF</name>
<evidence type="ECO:0000256" key="2">
    <source>
        <dbReference type="SAM" id="SignalP"/>
    </source>
</evidence>
<feature type="compositionally biased region" description="Pro residues" evidence="1">
    <location>
        <begin position="30"/>
        <end position="71"/>
    </location>
</feature>
<dbReference type="InterPro" id="IPR016140">
    <property type="entry name" value="Bifunc_inhib/LTP/seed_store"/>
</dbReference>
<keyword evidence="2" id="KW-0732">Signal</keyword>
<comment type="caution">
    <text evidence="4">The sequence shown here is derived from an EMBL/GenBank/DDBJ whole genome shotgun (WGS) entry which is preliminary data.</text>
</comment>
<feature type="domain" description="Bifunctional inhibitor/plant lipid transfer protein/seed storage helical" evidence="3">
    <location>
        <begin position="76"/>
        <end position="158"/>
    </location>
</feature>
<dbReference type="InterPro" id="IPR027923">
    <property type="entry name" value="Hydrophob_seed_dom"/>
</dbReference>
<dbReference type="PANTHER" id="PTHR31731">
    <property type="match status" value="1"/>
</dbReference>
<gene>
    <name evidence="4" type="ORF">ZIOFF_051341</name>
</gene>
<dbReference type="SMART" id="SM00499">
    <property type="entry name" value="AAI"/>
    <property type="match status" value="1"/>
</dbReference>
<dbReference type="Proteomes" id="UP000734854">
    <property type="component" value="Unassembled WGS sequence"/>
</dbReference>
<accession>A0A8J5G258</accession>
<organism evidence="4 5">
    <name type="scientific">Zingiber officinale</name>
    <name type="common">Ginger</name>
    <name type="synonym">Amomum zingiber</name>
    <dbReference type="NCBI Taxonomy" id="94328"/>
    <lineage>
        <taxon>Eukaryota</taxon>
        <taxon>Viridiplantae</taxon>
        <taxon>Streptophyta</taxon>
        <taxon>Embryophyta</taxon>
        <taxon>Tracheophyta</taxon>
        <taxon>Spermatophyta</taxon>
        <taxon>Magnoliopsida</taxon>
        <taxon>Liliopsida</taxon>
        <taxon>Zingiberales</taxon>
        <taxon>Zingiberaceae</taxon>
        <taxon>Zingiber</taxon>
    </lineage>
</organism>
<keyword evidence="5" id="KW-1185">Reference proteome</keyword>
<proteinExistence type="predicted"/>
<dbReference type="InterPro" id="IPR051636">
    <property type="entry name" value="Plant_LTP/defense-related"/>
</dbReference>
<evidence type="ECO:0000313" key="4">
    <source>
        <dbReference type="EMBL" id="KAG6490059.1"/>
    </source>
</evidence>
<dbReference type="AlphaFoldDB" id="A0A8J5G258"/>
<feature type="chain" id="PRO_5035168523" description="Bifunctional inhibitor/plant lipid transfer protein/seed storage helical domain-containing protein" evidence="2">
    <location>
        <begin position="27"/>
        <end position="159"/>
    </location>
</feature>
<evidence type="ECO:0000259" key="3">
    <source>
        <dbReference type="SMART" id="SM00499"/>
    </source>
</evidence>
<protein>
    <recommendedName>
        <fullName evidence="3">Bifunctional inhibitor/plant lipid transfer protein/seed storage helical domain-containing protein</fullName>
    </recommendedName>
</protein>
<sequence length="159" mass="16139">MAPSASSSAALLLCLNLLLFVTVVTACPPPPSPPPPKIPPTPRVTPPTPRVAPPTPRVAPPTPRVAPPTPKAQPTCPVDTLKLAACDDVLGGLINIQLGTPPKEPCCSLVGGLDDAEAAVCLCTVIKINALGLTLNMPVDLSLLVNYCGKGVPSGFVCA</sequence>
<dbReference type="Pfam" id="PF14547">
    <property type="entry name" value="Hydrophob_seed"/>
    <property type="match status" value="1"/>
</dbReference>
<dbReference type="CDD" id="cd01958">
    <property type="entry name" value="HPS_like"/>
    <property type="match status" value="1"/>
</dbReference>
<evidence type="ECO:0000313" key="5">
    <source>
        <dbReference type="Proteomes" id="UP000734854"/>
    </source>
</evidence>
<dbReference type="EMBL" id="JACMSC010000014">
    <property type="protein sequence ID" value="KAG6490059.1"/>
    <property type="molecule type" value="Genomic_DNA"/>
</dbReference>
<dbReference type="OrthoDB" id="696558at2759"/>